<protein>
    <recommendedName>
        <fullName evidence="4">Subtilisin</fullName>
    </recommendedName>
</protein>
<reference evidence="2 3" key="1">
    <citation type="journal article" date="2012" name="Genome Biol.">
        <title>Genome and low-iron response of an oceanic diatom adapted to chronic iron limitation.</title>
        <authorList>
            <person name="Lommer M."/>
            <person name="Specht M."/>
            <person name="Roy A.S."/>
            <person name="Kraemer L."/>
            <person name="Andreson R."/>
            <person name="Gutowska M.A."/>
            <person name="Wolf J."/>
            <person name="Bergner S.V."/>
            <person name="Schilhabel M.B."/>
            <person name="Klostermeier U.C."/>
            <person name="Beiko R.G."/>
            <person name="Rosenstiel P."/>
            <person name="Hippler M."/>
            <person name="Laroche J."/>
        </authorList>
    </citation>
    <scope>NUCLEOTIDE SEQUENCE [LARGE SCALE GENOMIC DNA]</scope>
    <source>
        <strain evidence="2 3">CCMP1005</strain>
    </source>
</reference>
<accession>K0SU56</accession>
<sequence length="148" mass="14924">MGGGVRVRLAAALVLAGCLQIAILLSAQGRHDGGGVTPPVAVVEGGRDADHDGPPAVLAETVRLLFMDDASAASAYLRGMNATGPGDVAYHVRELPAGVQTAEGVSSCMEGWGHSKEVAGRALGGNASMERFLETHCGWSSGELSGAG</sequence>
<evidence type="ECO:0008006" key="4">
    <source>
        <dbReference type="Google" id="ProtNLM"/>
    </source>
</evidence>
<dbReference type="AlphaFoldDB" id="K0SU56"/>
<feature type="signal peptide" evidence="1">
    <location>
        <begin position="1"/>
        <end position="29"/>
    </location>
</feature>
<evidence type="ECO:0000313" key="2">
    <source>
        <dbReference type="EMBL" id="EJK64536.1"/>
    </source>
</evidence>
<keyword evidence="1" id="KW-0732">Signal</keyword>
<gene>
    <name evidence="2" type="ORF">THAOC_14721</name>
</gene>
<comment type="caution">
    <text evidence="2">The sequence shown here is derived from an EMBL/GenBank/DDBJ whole genome shotgun (WGS) entry which is preliminary data.</text>
</comment>
<proteinExistence type="predicted"/>
<dbReference type="Proteomes" id="UP000266841">
    <property type="component" value="Unassembled WGS sequence"/>
</dbReference>
<feature type="chain" id="PRO_5003841441" description="Subtilisin" evidence="1">
    <location>
        <begin position="30"/>
        <end position="148"/>
    </location>
</feature>
<evidence type="ECO:0000256" key="1">
    <source>
        <dbReference type="SAM" id="SignalP"/>
    </source>
</evidence>
<dbReference type="EMBL" id="AGNL01017154">
    <property type="protein sequence ID" value="EJK64536.1"/>
    <property type="molecule type" value="Genomic_DNA"/>
</dbReference>
<name>K0SU56_THAOC</name>
<keyword evidence="3" id="KW-1185">Reference proteome</keyword>
<evidence type="ECO:0000313" key="3">
    <source>
        <dbReference type="Proteomes" id="UP000266841"/>
    </source>
</evidence>
<organism evidence="2 3">
    <name type="scientific">Thalassiosira oceanica</name>
    <name type="common">Marine diatom</name>
    <dbReference type="NCBI Taxonomy" id="159749"/>
    <lineage>
        <taxon>Eukaryota</taxon>
        <taxon>Sar</taxon>
        <taxon>Stramenopiles</taxon>
        <taxon>Ochrophyta</taxon>
        <taxon>Bacillariophyta</taxon>
        <taxon>Coscinodiscophyceae</taxon>
        <taxon>Thalassiosirophycidae</taxon>
        <taxon>Thalassiosirales</taxon>
        <taxon>Thalassiosiraceae</taxon>
        <taxon>Thalassiosira</taxon>
    </lineage>
</organism>